<reference evidence="2" key="1">
    <citation type="journal article" date="2009" name="Nature">
        <title>Genome sequence and analysis of the Irish potato famine pathogen Phytophthora infestans.</title>
        <authorList>
            <consortium name="The Broad Institute Genome Sequencing Platform"/>
            <person name="Haas B.J."/>
            <person name="Kamoun S."/>
            <person name="Zody M.C."/>
            <person name="Jiang R.H."/>
            <person name="Handsaker R.E."/>
            <person name="Cano L.M."/>
            <person name="Grabherr M."/>
            <person name="Kodira C.D."/>
            <person name="Raffaele S."/>
            <person name="Torto-Alalibo T."/>
            <person name="Bozkurt T.O."/>
            <person name="Ah-Fong A.M."/>
            <person name="Alvarado L."/>
            <person name="Anderson V.L."/>
            <person name="Armstrong M.R."/>
            <person name="Avrova A."/>
            <person name="Baxter L."/>
            <person name="Beynon J."/>
            <person name="Boevink P.C."/>
            <person name="Bollmann S.R."/>
            <person name="Bos J.I."/>
            <person name="Bulone V."/>
            <person name="Cai G."/>
            <person name="Cakir C."/>
            <person name="Carrington J.C."/>
            <person name="Chawner M."/>
            <person name="Conti L."/>
            <person name="Costanzo S."/>
            <person name="Ewan R."/>
            <person name="Fahlgren N."/>
            <person name="Fischbach M.A."/>
            <person name="Fugelstad J."/>
            <person name="Gilroy E.M."/>
            <person name="Gnerre S."/>
            <person name="Green P.J."/>
            <person name="Grenville-Briggs L.J."/>
            <person name="Griffith J."/>
            <person name="Grunwald N.J."/>
            <person name="Horn K."/>
            <person name="Horner N.R."/>
            <person name="Hu C.H."/>
            <person name="Huitema E."/>
            <person name="Jeong D.H."/>
            <person name="Jones A.M."/>
            <person name="Jones J.D."/>
            <person name="Jones R.W."/>
            <person name="Karlsson E.K."/>
            <person name="Kunjeti S.G."/>
            <person name="Lamour K."/>
            <person name="Liu Z."/>
            <person name="Ma L."/>
            <person name="Maclean D."/>
            <person name="Chibucos M.C."/>
            <person name="McDonald H."/>
            <person name="McWalters J."/>
            <person name="Meijer H.J."/>
            <person name="Morgan W."/>
            <person name="Morris P.F."/>
            <person name="Munro C.A."/>
            <person name="O'Neill K."/>
            <person name="Ospina-Giraldo M."/>
            <person name="Pinzon A."/>
            <person name="Pritchard L."/>
            <person name="Ramsahoye B."/>
            <person name="Ren Q."/>
            <person name="Restrepo S."/>
            <person name="Roy S."/>
            <person name="Sadanandom A."/>
            <person name="Savidor A."/>
            <person name="Schornack S."/>
            <person name="Schwartz D.C."/>
            <person name="Schumann U.D."/>
            <person name="Schwessinger B."/>
            <person name="Seyer L."/>
            <person name="Sharpe T."/>
            <person name="Silvar C."/>
            <person name="Song J."/>
            <person name="Studholme D.J."/>
            <person name="Sykes S."/>
            <person name="Thines M."/>
            <person name="van de Vondervoort P.J."/>
            <person name="Phuntumart V."/>
            <person name="Wawra S."/>
            <person name="Weide R."/>
            <person name="Win J."/>
            <person name="Young C."/>
            <person name="Zhou S."/>
            <person name="Fry W."/>
            <person name="Meyers B.C."/>
            <person name="van West P."/>
            <person name="Ristaino J."/>
            <person name="Govers F."/>
            <person name="Birch P.R."/>
            <person name="Whisson S.C."/>
            <person name="Judelson H.S."/>
            <person name="Nusbaum C."/>
        </authorList>
    </citation>
    <scope>NUCLEOTIDE SEQUENCE [LARGE SCALE GENOMIC DNA]</scope>
    <source>
        <strain evidence="2">T30-4</strain>
    </source>
</reference>
<evidence type="ECO:0000313" key="2">
    <source>
        <dbReference type="Proteomes" id="UP000006643"/>
    </source>
</evidence>
<name>D0NSL8_PHYIT</name>
<evidence type="ECO:0000313" key="1">
    <source>
        <dbReference type="EMBL" id="EEY64580.1"/>
    </source>
</evidence>
<protein>
    <submittedName>
        <fullName evidence="1">Uncharacterized protein</fullName>
    </submittedName>
</protein>
<organism evidence="1 2">
    <name type="scientific">Phytophthora infestans (strain T30-4)</name>
    <name type="common">Potato late blight agent</name>
    <dbReference type="NCBI Taxonomy" id="403677"/>
    <lineage>
        <taxon>Eukaryota</taxon>
        <taxon>Sar</taxon>
        <taxon>Stramenopiles</taxon>
        <taxon>Oomycota</taxon>
        <taxon>Peronosporomycetes</taxon>
        <taxon>Peronosporales</taxon>
        <taxon>Peronosporaceae</taxon>
        <taxon>Phytophthora</taxon>
    </lineage>
</organism>
<dbReference type="InParanoid" id="D0NSL8"/>
<gene>
    <name evidence="1" type="ORF">PITG_15996</name>
</gene>
<dbReference type="AlphaFoldDB" id="D0NSL8"/>
<dbReference type="HOGENOM" id="CLU_2351206_0_0_1"/>
<dbReference type="RefSeq" id="XP_002897780.1">
    <property type="nucleotide sequence ID" value="XM_002897734.1"/>
</dbReference>
<dbReference type="Proteomes" id="UP000006643">
    <property type="component" value="Unassembled WGS sequence"/>
</dbReference>
<proteinExistence type="predicted"/>
<accession>D0NSL8</accession>
<dbReference type="GeneID" id="9473793"/>
<sequence>MSICRIIGNVKISKQGVQATDWVSVGGHSGLEDFFLTLKGFETAIFLKLFAHASFAANRRRKLHSNSDTTQCFDLNRQSADDSRSIFVAGFVQKWPE</sequence>
<dbReference type="KEGG" id="pif:PITG_15996"/>
<dbReference type="VEuPathDB" id="FungiDB:PITG_15996"/>
<keyword evidence="2" id="KW-1185">Reference proteome</keyword>
<dbReference type="EMBL" id="DS028158">
    <property type="protein sequence ID" value="EEY64580.1"/>
    <property type="molecule type" value="Genomic_DNA"/>
</dbReference>